<dbReference type="EMBL" id="BSVB01000001">
    <property type="protein sequence ID" value="GMA95563.1"/>
    <property type="molecule type" value="Genomic_DNA"/>
</dbReference>
<evidence type="ECO:0000256" key="2">
    <source>
        <dbReference type="ARBA" id="ARBA00010199"/>
    </source>
</evidence>
<feature type="transmembrane region" description="Helical" evidence="7">
    <location>
        <begin position="428"/>
        <end position="450"/>
    </location>
</feature>
<feature type="transmembrane region" description="Helical" evidence="7">
    <location>
        <begin position="361"/>
        <end position="386"/>
    </location>
</feature>
<comment type="similarity">
    <text evidence="2">Belongs to the multi antimicrobial extrusion (MATE) (TC 2.A.66.1) family.</text>
</comment>
<proteinExistence type="inferred from homology"/>
<feature type="transmembrane region" description="Helical" evidence="7">
    <location>
        <begin position="93"/>
        <end position="117"/>
    </location>
</feature>
<dbReference type="PANTHER" id="PTHR42893:SF46">
    <property type="entry name" value="PROTEIN DETOXIFICATION 44, CHLOROPLASTIC"/>
    <property type="match status" value="1"/>
</dbReference>
<evidence type="ECO:0000256" key="1">
    <source>
        <dbReference type="ARBA" id="ARBA00004141"/>
    </source>
</evidence>
<keyword evidence="4 7" id="KW-1133">Transmembrane helix</keyword>
<dbReference type="PANTHER" id="PTHR42893">
    <property type="entry name" value="PROTEIN DETOXIFICATION 44, CHLOROPLASTIC-RELATED"/>
    <property type="match status" value="1"/>
</dbReference>
<keyword evidence="9" id="KW-1185">Reference proteome</keyword>
<feature type="region of interest" description="Disordered" evidence="6">
    <location>
        <begin position="1"/>
        <end position="22"/>
    </location>
</feature>
<evidence type="ECO:0000256" key="6">
    <source>
        <dbReference type="SAM" id="MobiDB-lite"/>
    </source>
</evidence>
<feature type="transmembrane region" description="Helical" evidence="7">
    <location>
        <begin position="180"/>
        <end position="200"/>
    </location>
</feature>
<sequence length="499" mass="50241">MEGRTEHRDRARGAEGRHPATDRLVAAHPPVRAREVGTPWEAEITPDQEPTLPIRLPLDREIAALAVPALGALVAEPLFLATDTALVGHLGPARLAALGIAGTILQTAIGLLIFLAYATTPTVARRLGAGDRPGAVRAGIDGMWLAAGIGVVLAAAGWVASPALAGLFDASAPTTVAAVTYLRIALLGLPSMLVVVAATGLFRGMQDTRTPLAIAVVGFAANAGLNAVLIYGVGWGIAGSATGTVVAQTGMAAACVVIAIRTARREGTTLRPGLAGVSSSALTGGWLLVRTLSLRVALVATIAVASADGTTTLAAQQVLFTLFSTMALTLDAFAIAGQALIGHGLGAADVPRVRAVLRRLLGWGAVTAIALGVGLGAVSPVIGAVFTSDPDVRAAIVPGVIVLAAAQPLAAVVFVLDGVLIGAGDVRYLAWTGVLNLAVFAPLLALAALVPAGAPAILAIQLAFCVGYLAARCVTLSLRARGTRWIVTGVPTAGRGAPA</sequence>
<feature type="transmembrane region" description="Helical" evidence="7">
    <location>
        <begin position="62"/>
        <end position="81"/>
    </location>
</feature>
<feature type="transmembrane region" description="Helical" evidence="7">
    <location>
        <begin position="318"/>
        <end position="341"/>
    </location>
</feature>
<feature type="transmembrane region" description="Helical" evidence="7">
    <location>
        <begin position="456"/>
        <end position="474"/>
    </location>
</feature>
<feature type="transmembrane region" description="Helical" evidence="7">
    <location>
        <begin position="281"/>
        <end position="306"/>
    </location>
</feature>
<evidence type="ECO:0000256" key="7">
    <source>
        <dbReference type="SAM" id="Phobius"/>
    </source>
</evidence>
<feature type="transmembrane region" description="Helical" evidence="7">
    <location>
        <begin position="212"/>
        <end position="231"/>
    </location>
</feature>
<evidence type="ECO:0000256" key="3">
    <source>
        <dbReference type="ARBA" id="ARBA00022692"/>
    </source>
</evidence>
<dbReference type="InterPro" id="IPR044644">
    <property type="entry name" value="DinF-like"/>
</dbReference>
<feature type="transmembrane region" description="Helical" evidence="7">
    <location>
        <begin position="138"/>
        <end position="160"/>
    </location>
</feature>
<reference evidence="9" key="1">
    <citation type="journal article" date="2019" name="Int. J. Syst. Evol. Microbiol.">
        <title>The Global Catalogue of Microorganisms (GCM) 10K type strain sequencing project: providing services to taxonomists for standard genome sequencing and annotation.</title>
        <authorList>
            <consortium name="The Broad Institute Genomics Platform"/>
            <consortium name="The Broad Institute Genome Sequencing Center for Infectious Disease"/>
            <person name="Wu L."/>
            <person name="Ma J."/>
        </authorList>
    </citation>
    <scope>NUCLEOTIDE SEQUENCE [LARGE SCALE GENOMIC DNA]</scope>
    <source>
        <strain evidence="9">NBRC 108894</strain>
    </source>
</reference>
<evidence type="ECO:0000313" key="9">
    <source>
        <dbReference type="Proteomes" id="UP001157034"/>
    </source>
</evidence>
<keyword evidence="3 7" id="KW-0812">Transmembrane</keyword>
<evidence type="ECO:0000313" key="8">
    <source>
        <dbReference type="EMBL" id="GMA95563.1"/>
    </source>
</evidence>
<dbReference type="CDD" id="cd13136">
    <property type="entry name" value="MATE_DinF_like"/>
    <property type="match status" value="1"/>
</dbReference>
<dbReference type="NCBIfam" id="TIGR00797">
    <property type="entry name" value="matE"/>
    <property type="match status" value="1"/>
</dbReference>
<name>A0ABQ6K4K7_9MICO</name>
<dbReference type="InterPro" id="IPR002528">
    <property type="entry name" value="MATE_fam"/>
</dbReference>
<feature type="compositionally biased region" description="Basic and acidic residues" evidence="6">
    <location>
        <begin position="1"/>
        <end position="21"/>
    </location>
</feature>
<evidence type="ECO:0000256" key="4">
    <source>
        <dbReference type="ARBA" id="ARBA00022989"/>
    </source>
</evidence>
<dbReference type="Pfam" id="PF01554">
    <property type="entry name" value="MatE"/>
    <property type="match status" value="2"/>
</dbReference>
<gene>
    <name evidence="8" type="ORF">GCM10025881_23870</name>
</gene>
<dbReference type="Proteomes" id="UP001157034">
    <property type="component" value="Unassembled WGS sequence"/>
</dbReference>
<feature type="transmembrane region" description="Helical" evidence="7">
    <location>
        <begin position="392"/>
        <end position="416"/>
    </location>
</feature>
<accession>A0ABQ6K4K7</accession>
<comment type="caution">
    <text evidence="8">The sequence shown here is derived from an EMBL/GenBank/DDBJ whole genome shotgun (WGS) entry which is preliminary data.</text>
</comment>
<comment type="subcellular location">
    <subcellularLocation>
        <location evidence="1">Membrane</location>
        <topology evidence="1">Multi-pass membrane protein</topology>
    </subcellularLocation>
</comment>
<keyword evidence="5 7" id="KW-0472">Membrane</keyword>
<organism evidence="8 9">
    <name type="scientific">Pseudolysinimonas kribbensis</name>
    <dbReference type="NCBI Taxonomy" id="433641"/>
    <lineage>
        <taxon>Bacteria</taxon>
        <taxon>Bacillati</taxon>
        <taxon>Actinomycetota</taxon>
        <taxon>Actinomycetes</taxon>
        <taxon>Micrococcales</taxon>
        <taxon>Microbacteriaceae</taxon>
        <taxon>Pseudolysinimonas</taxon>
    </lineage>
</organism>
<feature type="transmembrane region" description="Helical" evidence="7">
    <location>
        <begin position="237"/>
        <end position="260"/>
    </location>
</feature>
<protein>
    <submittedName>
        <fullName evidence="8">MATE family efflux transporter</fullName>
    </submittedName>
</protein>
<evidence type="ECO:0000256" key="5">
    <source>
        <dbReference type="ARBA" id="ARBA00023136"/>
    </source>
</evidence>